<proteinExistence type="predicted"/>
<reference evidence="1" key="1">
    <citation type="submission" date="2022-07" db="EMBL/GenBank/DDBJ databases">
        <title>Phylogenomic reconstructions and comparative analyses of Kickxellomycotina fungi.</title>
        <authorList>
            <person name="Reynolds N.K."/>
            <person name="Stajich J.E."/>
            <person name="Barry K."/>
            <person name="Grigoriev I.V."/>
            <person name="Crous P."/>
            <person name="Smith M.E."/>
        </authorList>
    </citation>
    <scope>NUCLEOTIDE SEQUENCE</scope>
    <source>
        <strain evidence="1">RSA 1196</strain>
    </source>
</reference>
<keyword evidence="2" id="KW-1185">Reference proteome</keyword>
<gene>
    <name evidence="1" type="ORF">IWQ62_001314</name>
</gene>
<dbReference type="OrthoDB" id="5518301at2759"/>
<accession>A0A9W8AZB2</accession>
<dbReference type="Proteomes" id="UP001150925">
    <property type="component" value="Unassembled WGS sequence"/>
</dbReference>
<organism evidence="1 2">
    <name type="scientific">Dispira parvispora</name>
    <dbReference type="NCBI Taxonomy" id="1520584"/>
    <lineage>
        <taxon>Eukaryota</taxon>
        <taxon>Fungi</taxon>
        <taxon>Fungi incertae sedis</taxon>
        <taxon>Zoopagomycota</taxon>
        <taxon>Kickxellomycotina</taxon>
        <taxon>Dimargaritomycetes</taxon>
        <taxon>Dimargaritales</taxon>
        <taxon>Dimargaritaceae</taxon>
        <taxon>Dispira</taxon>
    </lineage>
</organism>
<name>A0A9W8AZB2_9FUNG</name>
<dbReference type="EMBL" id="JANBPY010000199">
    <property type="protein sequence ID" value="KAJ1968325.1"/>
    <property type="molecule type" value="Genomic_DNA"/>
</dbReference>
<protein>
    <submittedName>
        <fullName evidence="1">Uncharacterized protein</fullName>
    </submittedName>
</protein>
<sequence>MSFEKQQHSAASSGHTMYTIGDHVQYHVRPNEPRKGVIKDIAIQSAFKGQTKPGHPERWTQEHHRFLVEDDRTGEQKTLKVDALDKKL</sequence>
<comment type="caution">
    <text evidence="1">The sequence shown here is derived from an EMBL/GenBank/DDBJ whole genome shotgun (WGS) entry which is preliminary data.</text>
</comment>
<evidence type="ECO:0000313" key="2">
    <source>
        <dbReference type="Proteomes" id="UP001150925"/>
    </source>
</evidence>
<evidence type="ECO:0000313" key="1">
    <source>
        <dbReference type="EMBL" id="KAJ1968325.1"/>
    </source>
</evidence>
<dbReference type="AlphaFoldDB" id="A0A9W8AZB2"/>